<evidence type="ECO:0000256" key="3">
    <source>
        <dbReference type="ARBA" id="ARBA00022737"/>
    </source>
</evidence>
<sequence>MPPRRKRDGVVKKAPKKPRDYKKFNHDSVAALQIITKPKSKEDEAALFATNKASLLHATFHRAVYSIISQYHQSYIDWYPDHPKSYERQGYSQFELGNYMKAIERLGQAIYLGTSSGKVWRTLGKACYLQWERTHAWGLLWDAKKCYEYGLQYLEVATSPFVMLELLQVFEGLGDFSNALGTARTLLFTYPQFKLVDRVIFHAVVLMFQRIVFQQIDVTSSDCNELLEQCCEYCKFIIDKDISKTDWFVDVLYITARVHETRGLARTVKYAAKTYEELYRVALRQRLFTPLPGKTYADWFQDQSTWKTWVDYFDARHCYILCVDATQEAIKRIKTRQWNASTFAWGPDATLWLQLGHAYFKCNAMVPAVAAATTAFYFGHYRDDIRSTLLEWYPDRWRPLLECEAKSQVIIASLLRGVWGRDAAKQQKANVIAAAIQAYATSPYSNLRARKVLLRYRFEKYAPKFAAQDLAARTLQRASRRWLSTLRAYYTHKANCDHRMLALECKLSHNPYDRLVRHELGTLSPMYRALFAAQADAATTIQRVYRGAKVRFQFRLDVAEKRLADVEMLRRTRAASTIQRRVRFIRGHAILRTRQIWRQRRTRLAVNLQRLYRKKHSRMAQFLRRRAKLKADEARYQLHRRMCIRIQTWWRRHVASSTRDEPLNEAQFLLERLLRGHETLMHDERDLDFYARKIQAIYRGRRARINLKGLQRRRVPPPPSITATLRASLPVASLGVVRDGMAVAQIRHSFEVAEGLVLEPRQPLQHDIYCANLTAALAANAPSIKTILAPPGCLLRDRGLGCLVEAMRSNQLKNLRVLAIGANDIQGDAPFRYGHLMRVVLGRAGVTDAACDAIGKALAINRVLKRLELPGNKIRDAGASLLAAGLQQSPSLHLLDLSDNCIGSIGGLALCECLHAPSSALRVLLLRNNNLQNDVVPRLRAILFLAIDHIECVDVRGNLIHDDHVLELHAQFPPQAGEYYIVPEALPPVLVPSASAAFDAAKLKLLRQPATVRATSKPRNALQALRHAQRNRPLGGYRNAETTLLQRPRLPSKCVT</sequence>
<dbReference type="GeneID" id="24130957"/>
<dbReference type="Gene3D" id="1.25.40.10">
    <property type="entry name" value="Tetratricopeptide repeat domain"/>
    <property type="match status" value="1"/>
</dbReference>
<dbReference type="GO" id="GO:0005829">
    <property type="term" value="C:cytosol"/>
    <property type="evidence" value="ECO:0007669"/>
    <property type="project" value="TreeGrafter"/>
</dbReference>
<evidence type="ECO:0000313" key="6">
    <source>
        <dbReference type="Proteomes" id="UP000030745"/>
    </source>
</evidence>
<dbReference type="OrthoDB" id="120976at2759"/>
<reference evidence="5 6" key="1">
    <citation type="journal article" date="2013" name="PLoS Genet.">
        <title>Distinctive expansion of potential virulence genes in the genome of the oomycete fish pathogen Saprolegnia parasitica.</title>
        <authorList>
            <person name="Jiang R.H."/>
            <person name="de Bruijn I."/>
            <person name="Haas B.J."/>
            <person name="Belmonte R."/>
            <person name="Lobach L."/>
            <person name="Christie J."/>
            <person name="van den Ackerveken G."/>
            <person name="Bottin A."/>
            <person name="Bulone V."/>
            <person name="Diaz-Moreno S.M."/>
            <person name="Dumas B."/>
            <person name="Fan L."/>
            <person name="Gaulin E."/>
            <person name="Govers F."/>
            <person name="Grenville-Briggs L.J."/>
            <person name="Horner N.R."/>
            <person name="Levin J.Z."/>
            <person name="Mammella M."/>
            <person name="Meijer H.J."/>
            <person name="Morris P."/>
            <person name="Nusbaum C."/>
            <person name="Oome S."/>
            <person name="Phillips A.J."/>
            <person name="van Rooyen D."/>
            <person name="Rzeszutek E."/>
            <person name="Saraiva M."/>
            <person name="Secombes C.J."/>
            <person name="Seidl M.F."/>
            <person name="Snel B."/>
            <person name="Stassen J.H."/>
            <person name="Sykes S."/>
            <person name="Tripathy S."/>
            <person name="van den Berg H."/>
            <person name="Vega-Arreguin J.C."/>
            <person name="Wawra S."/>
            <person name="Young S.K."/>
            <person name="Zeng Q."/>
            <person name="Dieguez-Uribeondo J."/>
            <person name="Russ C."/>
            <person name="Tyler B.M."/>
            <person name="van West P."/>
        </authorList>
    </citation>
    <scope>NUCLEOTIDE SEQUENCE [LARGE SCALE GENOMIC DNA]</scope>
    <source>
        <strain evidence="5 6">CBS 223.65</strain>
    </source>
</reference>
<dbReference type="GO" id="GO:0005096">
    <property type="term" value="F:GTPase activator activity"/>
    <property type="evidence" value="ECO:0007669"/>
    <property type="project" value="UniProtKB-KW"/>
</dbReference>
<dbReference type="KEGG" id="spar:SPRG_08749"/>
<evidence type="ECO:0000256" key="2">
    <source>
        <dbReference type="ARBA" id="ARBA00022614"/>
    </source>
</evidence>
<gene>
    <name evidence="5" type="ORF">SPRG_08749</name>
</gene>
<dbReference type="Proteomes" id="UP000030745">
    <property type="component" value="Unassembled WGS sequence"/>
</dbReference>
<dbReference type="PANTHER" id="PTHR24113:SF12">
    <property type="entry name" value="RAN GTPASE-ACTIVATING PROTEIN 1"/>
    <property type="match status" value="1"/>
</dbReference>
<dbReference type="RefSeq" id="XP_012203371.1">
    <property type="nucleotide sequence ID" value="XM_012347981.1"/>
</dbReference>
<protein>
    <submittedName>
        <fullName evidence="5">Uncharacterized protein</fullName>
    </submittedName>
</protein>
<dbReference type="AlphaFoldDB" id="A0A067CGZ4"/>
<feature type="region of interest" description="Disordered" evidence="4">
    <location>
        <begin position="1"/>
        <end position="21"/>
    </location>
</feature>
<evidence type="ECO:0000256" key="4">
    <source>
        <dbReference type="SAM" id="MobiDB-lite"/>
    </source>
</evidence>
<dbReference type="SUPFAM" id="SSF52047">
    <property type="entry name" value="RNI-like"/>
    <property type="match status" value="1"/>
</dbReference>
<evidence type="ECO:0000313" key="5">
    <source>
        <dbReference type="EMBL" id="KDO25806.1"/>
    </source>
</evidence>
<dbReference type="SMART" id="SM00368">
    <property type="entry name" value="LRR_RI"/>
    <property type="match status" value="2"/>
</dbReference>
<dbReference type="InterPro" id="IPR032675">
    <property type="entry name" value="LRR_dom_sf"/>
</dbReference>
<dbReference type="InterPro" id="IPR001611">
    <property type="entry name" value="Leu-rich_rpt"/>
</dbReference>
<feature type="compositionally biased region" description="Basic residues" evidence="4">
    <location>
        <begin position="1"/>
        <end position="16"/>
    </location>
</feature>
<keyword evidence="3" id="KW-0677">Repeat</keyword>
<dbReference type="GO" id="GO:0005634">
    <property type="term" value="C:nucleus"/>
    <property type="evidence" value="ECO:0007669"/>
    <property type="project" value="TreeGrafter"/>
</dbReference>
<dbReference type="OMA" id="WERTHAW"/>
<proteinExistence type="predicted"/>
<dbReference type="SUPFAM" id="SSF48452">
    <property type="entry name" value="TPR-like"/>
    <property type="match status" value="1"/>
</dbReference>
<dbReference type="PROSITE" id="PS51450">
    <property type="entry name" value="LRR"/>
    <property type="match status" value="1"/>
</dbReference>
<dbReference type="GO" id="GO:0048471">
    <property type="term" value="C:perinuclear region of cytoplasm"/>
    <property type="evidence" value="ECO:0007669"/>
    <property type="project" value="TreeGrafter"/>
</dbReference>
<dbReference type="InterPro" id="IPR011990">
    <property type="entry name" value="TPR-like_helical_dom_sf"/>
</dbReference>
<dbReference type="GO" id="GO:0006913">
    <property type="term" value="P:nucleocytoplasmic transport"/>
    <property type="evidence" value="ECO:0007669"/>
    <property type="project" value="TreeGrafter"/>
</dbReference>
<dbReference type="GO" id="GO:0031267">
    <property type="term" value="F:small GTPase binding"/>
    <property type="evidence" value="ECO:0007669"/>
    <property type="project" value="TreeGrafter"/>
</dbReference>
<dbReference type="Gene3D" id="3.80.10.10">
    <property type="entry name" value="Ribonuclease Inhibitor"/>
    <property type="match status" value="1"/>
</dbReference>
<dbReference type="EMBL" id="KK583228">
    <property type="protein sequence ID" value="KDO25806.1"/>
    <property type="molecule type" value="Genomic_DNA"/>
</dbReference>
<name>A0A067CGZ4_SAPPC</name>
<keyword evidence="1" id="KW-0343">GTPase activation</keyword>
<organism evidence="5 6">
    <name type="scientific">Saprolegnia parasitica (strain CBS 223.65)</name>
    <dbReference type="NCBI Taxonomy" id="695850"/>
    <lineage>
        <taxon>Eukaryota</taxon>
        <taxon>Sar</taxon>
        <taxon>Stramenopiles</taxon>
        <taxon>Oomycota</taxon>
        <taxon>Saprolegniomycetes</taxon>
        <taxon>Saprolegniales</taxon>
        <taxon>Saprolegniaceae</taxon>
        <taxon>Saprolegnia</taxon>
    </lineage>
</organism>
<dbReference type="PROSITE" id="PS50096">
    <property type="entry name" value="IQ"/>
    <property type="match status" value="2"/>
</dbReference>
<keyword evidence="6" id="KW-1185">Reference proteome</keyword>
<dbReference type="PANTHER" id="PTHR24113">
    <property type="entry name" value="RAN GTPASE-ACTIVATING PROTEIN 1"/>
    <property type="match status" value="1"/>
</dbReference>
<dbReference type="Pfam" id="PF13516">
    <property type="entry name" value="LRR_6"/>
    <property type="match status" value="2"/>
</dbReference>
<dbReference type="VEuPathDB" id="FungiDB:SPRG_08749"/>
<keyword evidence="2" id="KW-0433">Leucine-rich repeat</keyword>
<evidence type="ECO:0000256" key="1">
    <source>
        <dbReference type="ARBA" id="ARBA00022468"/>
    </source>
</evidence>
<accession>A0A067CGZ4</accession>
<dbReference type="InterPro" id="IPR027038">
    <property type="entry name" value="RanGap"/>
</dbReference>